<dbReference type="PANTHER" id="PTHR43630">
    <property type="entry name" value="POLY-BETA-1,6-N-ACETYL-D-GLUCOSAMINE SYNTHASE"/>
    <property type="match status" value="1"/>
</dbReference>
<accession>A0A3B0XAX7</accession>
<proteinExistence type="predicted"/>
<sequence>MKLKLSVAIICKNEESRIKRCLESVLWADEIVVVDSGSTDKTLDIVAKYTDKIYVNTDWPGFGLQKKLAVNKASNDWVLALDSDEVVSPELKDEIIKCMSTSDLNEKTVFRLNRLTNFCNKFIYHSGWHPDKIVRLFNKKHYNYNDKYVHETVECKAAKKIDLKGKLFHYTFESLEEYINKRNGYAKDWADSQYKKGRKTNFIEIIVRSLFAFFRHYVIRLGFVDGYHGFLISVIQMQYTFNKYNFLKFKNIPKD</sequence>
<dbReference type="Pfam" id="PF00535">
    <property type="entry name" value="Glycos_transf_2"/>
    <property type="match status" value="1"/>
</dbReference>
<dbReference type="InterPro" id="IPR001173">
    <property type="entry name" value="Glyco_trans_2-like"/>
</dbReference>
<reference evidence="2" key="1">
    <citation type="submission" date="2018-06" db="EMBL/GenBank/DDBJ databases">
        <authorList>
            <person name="Zhirakovskaya E."/>
        </authorList>
    </citation>
    <scope>NUCLEOTIDE SEQUENCE</scope>
</reference>
<dbReference type="CDD" id="cd02511">
    <property type="entry name" value="Beta4Glucosyltransferase"/>
    <property type="match status" value="1"/>
</dbReference>
<dbReference type="Gene3D" id="3.90.550.10">
    <property type="entry name" value="Spore Coat Polysaccharide Biosynthesis Protein SpsA, Chain A"/>
    <property type="match status" value="1"/>
</dbReference>
<dbReference type="InterPro" id="IPR029044">
    <property type="entry name" value="Nucleotide-diphossugar_trans"/>
</dbReference>
<protein>
    <recommendedName>
        <fullName evidence="1">Glycosyltransferase 2-like domain-containing protein</fullName>
    </recommendedName>
</protein>
<dbReference type="SUPFAM" id="SSF53448">
    <property type="entry name" value="Nucleotide-diphospho-sugar transferases"/>
    <property type="match status" value="1"/>
</dbReference>
<dbReference type="EMBL" id="UOFH01000195">
    <property type="protein sequence ID" value="VAW61750.1"/>
    <property type="molecule type" value="Genomic_DNA"/>
</dbReference>
<dbReference type="AlphaFoldDB" id="A0A3B0XAX7"/>
<organism evidence="2">
    <name type="scientific">hydrothermal vent metagenome</name>
    <dbReference type="NCBI Taxonomy" id="652676"/>
    <lineage>
        <taxon>unclassified sequences</taxon>
        <taxon>metagenomes</taxon>
        <taxon>ecological metagenomes</taxon>
    </lineage>
</organism>
<evidence type="ECO:0000259" key="1">
    <source>
        <dbReference type="Pfam" id="PF00535"/>
    </source>
</evidence>
<evidence type="ECO:0000313" key="2">
    <source>
        <dbReference type="EMBL" id="VAW61750.1"/>
    </source>
</evidence>
<dbReference type="PANTHER" id="PTHR43630:SF2">
    <property type="entry name" value="GLYCOSYLTRANSFERASE"/>
    <property type="match status" value="1"/>
</dbReference>
<name>A0A3B0XAX7_9ZZZZ</name>
<feature type="domain" description="Glycosyltransferase 2-like" evidence="1">
    <location>
        <begin position="6"/>
        <end position="130"/>
    </location>
</feature>
<gene>
    <name evidence="2" type="ORF">MNBD_GAMMA08-1021</name>
</gene>